<evidence type="ECO:0000313" key="4">
    <source>
        <dbReference type="Proteomes" id="UP000315995"/>
    </source>
</evidence>
<reference evidence="3 4" key="1">
    <citation type="submission" date="2019-06" db="EMBL/GenBank/DDBJ databases">
        <title>Persicimonas caeni gen. nov., sp. nov., a predatory bacterium isolated from solar saltern.</title>
        <authorList>
            <person name="Wang S."/>
        </authorList>
    </citation>
    <scope>NUCLEOTIDE SEQUENCE [LARGE SCALE GENOMIC DNA]</scope>
    <source>
        <strain evidence="3 4">YN101</strain>
    </source>
</reference>
<evidence type="ECO:0000256" key="1">
    <source>
        <dbReference type="SAM" id="MobiDB-lite"/>
    </source>
</evidence>
<feature type="compositionally biased region" description="Low complexity" evidence="1">
    <location>
        <begin position="36"/>
        <end position="46"/>
    </location>
</feature>
<keyword evidence="2" id="KW-0812">Transmembrane</keyword>
<sequence length="270" mass="28727">MTANQDKDPSEHQAKSSDVQARQADDGSFELVVENAAASASSDSADGGTPARPGADSPRGRSRSFNRLSVVIVAVLAAVGVTVYALSGDESSQPESAESGGQGGSGSFRPYQGGPGNEAANAEAAPVRQVDDEEEPVEDPAVDELPDEPEIVEGDEIADEEWEPEDDSEVVVIEEEHPDEAYDEEVGEDEAADDQNEPARLNPKIDTSKFRIPNDRIKLPVQPPKLNRIPTPNLQKLQQVQPSGTTPGAGEDGAEYDSAGERFDDQNEGY</sequence>
<keyword evidence="4" id="KW-1185">Reference proteome</keyword>
<feature type="compositionally biased region" description="Basic and acidic residues" evidence="1">
    <location>
        <begin position="259"/>
        <end position="270"/>
    </location>
</feature>
<accession>A0A5B8YEF9</accession>
<keyword evidence="2" id="KW-1133">Transmembrane helix</keyword>
<proteinExistence type="predicted"/>
<dbReference type="RefSeq" id="WP_141200811.1">
    <property type="nucleotide sequence ID" value="NZ_CP041186.1"/>
</dbReference>
<feature type="region of interest" description="Disordered" evidence="1">
    <location>
        <begin position="87"/>
        <end position="270"/>
    </location>
</feature>
<dbReference type="Proteomes" id="UP000315995">
    <property type="component" value="Chromosome"/>
</dbReference>
<accession>A0A4Y6Q2F4</accession>
<feature type="compositionally biased region" description="Basic and acidic residues" evidence="1">
    <location>
        <begin position="1"/>
        <end position="15"/>
    </location>
</feature>
<evidence type="ECO:0000313" key="3">
    <source>
        <dbReference type="EMBL" id="QDG54367.1"/>
    </source>
</evidence>
<protein>
    <submittedName>
        <fullName evidence="3">Uncharacterized protein</fullName>
    </submittedName>
</protein>
<dbReference type="AlphaFoldDB" id="A0A4Y6Q2F4"/>
<feature type="compositionally biased region" description="Basic and acidic residues" evidence="1">
    <location>
        <begin position="206"/>
        <end position="218"/>
    </location>
</feature>
<feature type="region of interest" description="Disordered" evidence="1">
    <location>
        <begin position="1"/>
        <end position="63"/>
    </location>
</feature>
<name>A0A4Y6Q2F4_PERCE</name>
<feature type="compositionally biased region" description="Low complexity" evidence="1">
    <location>
        <begin position="117"/>
        <end position="128"/>
    </location>
</feature>
<gene>
    <name evidence="3" type="ORF">FIV42_27555</name>
</gene>
<organism evidence="3 4">
    <name type="scientific">Persicimonas caeni</name>
    <dbReference type="NCBI Taxonomy" id="2292766"/>
    <lineage>
        <taxon>Bacteria</taxon>
        <taxon>Deltaproteobacteria</taxon>
        <taxon>Bradymonadales</taxon>
        <taxon>Bradymonadaceae</taxon>
        <taxon>Persicimonas</taxon>
    </lineage>
</organism>
<dbReference type="EMBL" id="CP041186">
    <property type="protein sequence ID" value="QDG54367.1"/>
    <property type="molecule type" value="Genomic_DNA"/>
</dbReference>
<feature type="compositionally biased region" description="Acidic residues" evidence="1">
    <location>
        <begin position="131"/>
        <end position="196"/>
    </location>
</feature>
<evidence type="ECO:0000256" key="2">
    <source>
        <dbReference type="SAM" id="Phobius"/>
    </source>
</evidence>
<keyword evidence="2" id="KW-0472">Membrane</keyword>
<feature type="transmembrane region" description="Helical" evidence="2">
    <location>
        <begin position="68"/>
        <end position="86"/>
    </location>
</feature>
<feature type="compositionally biased region" description="Low complexity" evidence="1">
    <location>
        <begin position="87"/>
        <end position="99"/>
    </location>
</feature>
<feature type="compositionally biased region" description="Polar residues" evidence="1">
    <location>
        <begin position="230"/>
        <end position="246"/>
    </location>
</feature>